<keyword evidence="2" id="KW-1185">Reference proteome</keyword>
<reference evidence="1 2" key="1">
    <citation type="submission" date="2018-11" db="EMBL/GenBank/DDBJ databases">
        <authorList>
            <consortium name="Pathogen Informatics"/>
        </authorList>
    </citation>
    <scope>NUCLEOTIDE SEQUENCE [LARGE SCALE GENOMIC DNA]</scope>
</reference>
<evidence type="ECO:0000313" key="1">
    <source>
        <dbReference type="EMBL" id="VDM83465.1"/>
    </source>
</evidence>
<accession>A0A3P7LLL8</accession>
<evidence type="ECO:0000313" key="2">
    <source>
        <dbReference type="Proteomes" id="UP000270094"/>
    </source>
</evidence>
<dbReference type="Proteomes" id="UP000270094">
    <property type="component" value="Unassembled WGS sequence"/>
</dbReference>
<dbReference type="AlphaFoldDB" id="A0A3P7LLL8"/>
<protein>
    <submittedName>
        <fullName evidence="1">Uncharacterized protein</fullName>
    </submittedName>
</protein>
<name>A0A3P7LLL8_STRVU</name>
<dbReference type="EMBL" id="UYYB01123267">
    <property type="protein sequence ID" value="VDM83465.1"/>
    <property type="molecule type" value="Genomic_DNA"/>
</dbReference>
<gene>
    <name evidence="1" type="ORF">SVUK_LOCUS18463</name>
</gene>
<dbReference type="OrthoDB" id="18740at2759"/>
<proteinExistence type="predicted"/>
<organism evidence="1 2">
    <name type="scientific">Strongylus vulgaris</name>
    <name type="common">Blood worm</name>
    <dbReference type="NCBI Taxonomy" id="40348"/>
    <lineage>
        <taxon>Eukaryota</taxon>
        <taxon>Metazoa</taxon>
        <taxon>Ecdysozoa</taxon>
        <taxon>Nematoda</taxon>
        <taxon>Chromadorea</taxon>
        <taxon>Rhabditida</taxon>
        <taxon>Rhabditina</taxon>
        <taxon>Rhabditomorpha</taxon>
        <taxon>Strongyloidea</taxon>
        <taxon>Strongylidae</taxon>
        <taxon>Strongylus</taxon>
    </lineage>
</organism>
<sequence length="52" mass="5943">MRIRLEYLDAARDFITSTDSSIDVTQMATPSDRHPDVENLVSVLFSLFFFAC</sequence>